<dbReference type="PANTHER" id="PTHR44846:SF17">
    <property type="entry name" value="GNTR-FAMILY TRANSCRIPTIONAL REGULATOR"/>
    <property type="match status" value="1"/>
</dbReference>
<keyword evidence="2" id="KW-0238">DNA-binding</keyword>
<feature type="domain" description="HTH gntR-type" evidence="4">
    <location>
        <begin position="7"/>
        <end position="75"/>
    </location>
</feature>
<keyword evidence="3" id="KW-0804">Transcription</keyword>
<dbReference type="Proteomes" id="UP001229952">
    <property type="component" value="Chromosome"/>
</dbReference>
<keyword evidence="1" id="KW-0805">Transcription regulation</keyword>
<dbReference type="Gene3D" id="3.40.1410.10">
    <property type="entry name" value="Chorismate lyase-like"/>
    <property type="match status" value="1"/>
</dbReference>
<protein>
    <submittedName>
        <fullName evidence="5">GntR family transcriptional regulator</fullName>
    </submittedName>
</protein>
<dbReference type="PANTHER" id="PTHR44846">
    <property type="entry name" value="MANNOSYL-D-GLYCERATE TRANSPORT/METABOLISM SYSTEM REPRESSOR MNGR-RELATED"/>
    <property type="match status" value="1"/>
</dbReference>
<dbReference type="InterPro" id="IPR050679">
    <property type="entry name" value="Bact_HTH_transcr_reg"/>
</dbReference>
<dbReference type="InterPro" id="IPR011663">
    <property type="entry name" value="UTRA"/>
</dbReference>
<dbReference type="Pfam" id="PF07702">
    <property type="entry name" value="UTRA"/>
    <property type="match status" value="1"/>
</dbReference>
<dbReference type="Pfam" id="PF00392">
    <property type="entry name" value="GntR"/>
    <property type="match status" value="1"/>
</dbReference>
<dbReference type="PROSITE" id="PS50949">
    <property type="entry name" value="HTH_GNTR"/>
    <property type="match status" value="1"/>
</dbReference>
<dbReference type="SMART" id="SM00345">
    <property type="entry name" value="HTH_GNTR"/>
    <property type="match status" value="1"/>
</dbReference>
<sequence>MAAIERIPVYVQLADQVAERITNGTYGPGEMLPSETALIAEFQVSRPTVRAAIGHLRAMGLVESRHGKGSFVRKWDTAPVLSVPRTVRRKGKGFADDDLSTVDGPSVTRVQLVGSAGELLGCEEGEAFSIERLLADPVTGTRAAHRMFIPLETAEKVPQLAEAPDASPSDIYAALTEAGHTLAWSETVTARAPLPDERAVLGGSDGDPVLITRRVTTDEDGHPLILEELRISAAHGQFAFRITPEKTPVRRKAGSL</sequence>
<dbReference type="InterPro" id="IPR036390">
    <property type="entry name" value="WH_DNA-bd_sf"/>
</dbReference>
<organism evidence="5 6">
    <name type="scientific">Streptomyces laculatispora</name>
    <dbReference type="NCBI Taxonomy" id="887464"/>
    <lineage>
        <taxon>Bacteria</taxon>
        <taxon>Bacillati</taxon>
        <taxon>Actinomycetota</taxon>
        <taxon>Actinomycetes</taxon>
        <taxon>Kitasatosporales</taxon>
        <taxon>Streptomycetaceae</taxon>
        <taxon>Streptomyces</taxon>
    </lineage>
</organism>
<proteinExistence type="predicted"/>
<dbReference type="SUPFAM" id="SSF46785">
    <property type="entry name" value="Winged helix' DNA-binding domain"/>
    <property type="match status" value="1"/>
</dbReference>
<keyword evidence="6" id="KW-1185">Reference proteome</keyword>
<dbReference type="PRINTS" id="PR00035">
    <property type="entry name" value="HTHGNTR"/>
</dbReference>
<dbReference type="EMBL" id="CP120992">
    <property type="protein sequence ID" value="WLQ45185.1"/>
    <property type="molecule type" value="Genomic_DNA"/>
</dbReference>
<reference evidence="5 6" key="1">
    <citation type="submission" date="2023-03" db="EMBL/GenBank/DDBJ databases">
        <title>Isolation and description of six Streptomyces strains from soil environments, able to metabolize different microbial glucans.</title>
        <authorList>
            <person name="Widen T."/>
            <person name="Larsbrink J."/>
        </authorList>
    </citation>
    <scope>NUCLEOTIDE SEQUENCE [LARGE SCALE GENOMIC DNA]</scope>
    <source>
        <strain evidence="5 6">Mut2</strain>
    </source>
</reference>
<gene>
    <name evidence="5" type="ORF">P8A22_04600</name>
</gene>
<evidence type="ECO:0000256" key="2">
    <source>
        <dbReference type="ARBA" id="ARBA00023125"/>
    </source>
</evidence>
<name>A0ABY9IE27_9ACTN</name>
<dbReference type="Gene3D" id="1.10.10.10">
    <property type="entry name" value="Winged helix-like DNA-binding domain superfamily/Winged helix DNA-binding domain"/>
    <property type="match status" value="1"/>
</dbReference>
<dbReference type="CDD" id="cd07377">
    <property type="entry name" value="WHTH_GntR"/>
    <property type="match status" value="1"/>
</dbReference>
<dbReference type="SUPFAM" id="SSF64288">
    <property type="entry name" value="Chorismate lyase-like"/>
    <property type="match status" value="1"/>
</dbReference>
<evidence type="ECO:0000256" key="3">
    <source>
        <dbReference type="ARBA" id="ARBA00023163"/>
    </source>
</evidence>
<evidence type="ECO:0000313" key="6">
    <source>
        <dbReference type="Proteomes" id="UP001229952"/>
    </source>
</evidence>
<evidence type="ECO:0000259" key="4">
    <source>
        <dbReference type="PROSITE" id="PS50949"/>
    </source>
</evidence>
<accession>A0ABY9IE27</accession>
<dbReference type="InterPro" id="IPR000524">
    <property type="entry name" value="Tscrpt_reg_HTH_GntR"/>
</dbReference>
<evidence type="ECO:0000313" key="5">
    <source>
        <dbReference type="EMBL" id="WLQ45185.1"/>
    </source>
</evidence>
<dbReference type="InterPro" id="IPR028978">
    <property type="entry name" value="Chorismate_lyase_/UTRA_dom_sf"/>
</dbReference>
<dbReference type="InterPro" id="IPR036388">
    <property type="entry name" value="WH-like_DNA-bd_sf"/>
</dbReference>
<evidence type="ECO:0000256" key="1">
    <source>
        <dbReference type="ARBA" id="ARBA00023015"/>
    </source>
</evidence>